<organism evidence="4 5">
    <name type="scientific">Tectimicrobiota bacterium</name>
    <dbReference type="NCBI Taxonomy" id="2528274"/>
    <lineage>
        <taxon>Bacteria</taxon>
        <taxon>Pseudomonadati</taxon>
        <taxon>Nitrospinota/Tectimicrobiota group</taxon>
        <taxon>Candidatus Tectimicrobiota</taxon>
    </lineage>
</organism>
<feature type="compositionally biased region" description="Basic residues" evidence="2">
    <location>
        <begin position="311"/>
        <end position="326"/>
    </location>
</feature>
<protein>
    <submittedName>
        <fullName evidence="4">SWIM zinc finger family protein</fullName>
    </submittedName>
</protein>
<dbReference type="PANTHER" id="PTHR38133:SF1">
    <property type="entry name" value="SLR1429 PROTEIN"/>
    <property type="match status" value="1"/>
</dbReference>
<keyword evidence="1" id="KW-0862">Zinc</keyword>
<feature type="domain" description="SWIM-type" evidence="3">
    <location>
        <begin position="138"/>
        <end position="173"/>
    </location>
</feature>
<dbReference type="GO" id="GO:0008270">
    <property type="term" value="F:zinc ion binding"/>
    <property type="evidence" value="ECO:0007669"/>
    <property type="project" value="UniProtKB-KW"/>
</dbReference>
<dbReference type="Pfam" id="PF04434">
    <property type="entry name" value="SWIM"/>
    <property type="match status" value="1"/>
</dbReference>
<gene>
    <name evidence="4" type="ORF">HYY65_04870</name>
</gene>
<feature type="region of interest" description="Disordered" evidence="2">
    <location>
        <begin position="206"/>
        <end position="229"/>
    </location>
</feature>
<dbReference type="PROSITE" id="PS50966">
    <property type="entry name" value="ZF_SWIM"/>
    <property type="match status" value="1"/>
</dbReference>
<proteinExistence type="predicted"/>
<keyword evidence="1" id="KW-0479">Metal-binding</keyword>
<keyword evidence="1" id="KW-0863">Zinc-finger</keyword>
<evidence type="ECO:0000259" key="3">
    <source>
        <dbReference type="PROSITE" id="PS50966"/>
    </source>
</evidence>
<dbReference type="InterPro" id="IPR007527">
    <property type="entry name" value="Znf_SWIM"/>
</dbReference>
<comment type="caution">
    <text evidence="4">The sequence shown here is derived from an EMBL/GenBank/DDBJ whole genome shotgun (WGS) entry which is preliminary data.</text>
</comment>
<name>A0A932GP30_UNCTE</name>
<feature type="region of interest" description="Disordered" evidence="2">
    <location>
        <begin position="293"/>
        <end position="326"/>
    </location>
</feature>
<dbReference type="Proteomes" id="UP000741360">
    <property type="component" value="Unassembled WGS sequence"/>
</dbReference>
<reference evidence="4" key="1">
    <citation type="submission" date="2020-07" db="EMBL/GenBank/DDBJ databases">
        <title>Huge and variable diversity of episymbiotic CPR bacteria and DPANN archaea in groundwater ecosystems.</title>
        <authorList>
            <person name="He C.Y."/>
            <person name="Keren R."/>
            <person name="Whittaker M."/>
            <person name="Farag I.F."/>
            <person name="Doudna J."/>
            <person name="Cate J.H.D."/>
            <person name="Banfield J.F."/>
        </authorList>
    </citation>
    <scope>NUCLEOTIDE SEQUENCE</scope>
    <source>
        <strain evidence="4">NC_groundwater_717_Ag_S-0.2um_59_8</strain>
    </source>
</reference>
<dbReference type="EMBL" id="JACPSX010000090">
    <property type="protein sequence ID" value="MBI3014390.1"/>
    <property type="molecule type" value="Genomic_DNA"/>
</dbReference>
<sequence length="326" mass="35880">MGRGYWGWDSDFYPPPPPKLPPPEHGIKVKKFGSTWWGQRWIQALDRFGGEYSARLGRGRSYARQGRVHDLTVKDGVVTARVTGSRPTPYKVTIRLAALGARVWEKAIKEMAGRAVFAARLLSGEMPREIDEAFQACRASLFPETKKDLVTACTCPDWANPCKHVAAVHYVLGEAFDRDPFLLFELRGRTKEKVLAALRRLRSASGTAERTHAGKQASAPAASASQRMTPDRYEVFRESVDDLSFHIGAPAVEGSLLRQLGAPLSWQLSQTPRALLQPAVSRAAALARELALGAATDESNSEAPASSPPSTRKRSPKKVTPARRRK</sequence>
<evidence type="ECO:0000256" key="1">
    <source>
        <dbReference type="PROSITE-ProRule" id="PRU00325"/>
    </source>
</evidence>
<evidence type="ECO:0000313" key="4">
    <source>
        <dbReference type="EMBL" id="MBI3014390.1"/>
    </source>
</evidence>
<dbReference type="AlphaFoldDB" id="A0A932GP30"/>
<dbReference type="PANTHER" id="PTHR38133">
    <property type="entry name" value="SLR1429 PROTEIN"/>
    <property type="match status" value="1"/>
</dbReference>
<evidence type="ECO:0000256" key="2">
    <source>
        <dbReference type="SAM" id="MobiDB-lite"/>
    </source>
</evidence>
<evidence type="ECO:0000313" key="5">
    <source>
        <dbReference type="Proteomes" id="UP000741360"/>
    </source>
</evidence>
<feature type="compositionally biased region" description="Low complexity" evidence="2">
    <location>
        <begin position="301"/>
        <end position="310"/>
    </location>
</feature>
<accession>A0A932GP30</accession>